<comment type="caution">
    <text evidence="2">The sequence shown here is derived from an EMBL/GenBank/DDBJ whole genome shotgun (WGS) entry which is preliminary data.</text>
</comment>
<sequence length="926" mass="106928">MLTLNNHKCNEILKSKDETSFYKREYFYAEGMEDVFNICIIMSELETFLSWDSFYDTVKNGFLELQPMYTSNSTLLHSYVQTDPLVFSLIIGILFAILSWILSMVTGLHAWVDKWWSINPAIYALHFIAHDYASSKSPDIRLWITTILICVWAARLSWNFHRKGGYGLTFVDYRWPFVQTLVSPAVFFIFNIVFIALYQNILLVLITSPLYVIQQASHMAEMPLNWIDAVATIGLIGCIVLETVADNQQWAFYAEREKKAKLTGDVKRGFLSQGLFRYSRHPNFFGEMGIWWFVYLFSVGVTYPVHIQLINPTIIAGKILRPKSLRFNDGKKEGNVTYYGWIMLVERKRWKERLIDELHFQTNSAPVDLVDLIENWILSMVTGLYAWVDKWWSINPAIYALHFIAHDYASSKSPDIRLWITTILICVWAARLSWNFHRKGGYGLTFVDYRWPFVQTLVSPAVFFIFNIVFIALYQNILLVLITSPLYVIQQASHMAEMPLNWIDAVATIGLIGCIVLETVADNQQWAFYAEREKKAKLTGDVKRGFLSQGLFRYSRHPNFFGEMGIWWFVYLFSVGVTYPVHIQLINPTIIAGKILRAKSLRFNDGKKEGNVTYYGWIMLDVGRLNAKSGKNDSLMSYIFKLTVLLFSELDSMEYKPVRVRGEFLHDRELVMGPRSLITSKDEHKGGLMTQKDTSIGYLIITPFQIENTNNIILINRGWVPKNCIDPNRRLEGQIKGVTEVVGLIRKSENRPQFTPKRSGEIFMYRDLPQMCKMTGADPVFLDAKSSINGGPIGNQTRVTLRNEHASYIATWFSLSALTSFLWYQQIFKRMKQIICIKKWSNLSFSTYCDNFPRLVADISIFITASSIFEVALYFEFDKSKVFGMEVKRSRSDLIRQLASSAMIPWHIGNVSPNRKLKTFARCCAN</sequence>
<dbReference type="InterPro" id="IPR010721">
    <property type="entry name" value="UstE-like"/>
</dbReference>
<feature type="transmembrane region" description="Helical" evidence="1">
    <location>
        <begin position="140"/>
        <end position="158"/>
    </location>
</feature>
<evidence type="ECO:0000313" key="3">
    <source>
        <dbReference type="Proteomes" id="UP001151699"/>
    </source>
</evidence>
<accession>A0A9Q0NBG3</accession>
<evidence type="ECO:0000256" key="1">
    <source>
        <dbReference type="SAM" id="Phobius"/>
    </source>
</evidence>
<dbReference type="EMBL" id="WJQU01000001">
    <property type="protein sequence ID" value="KAJ6646551.1"/>
    <property type="molecule type" value="Genomic_DNA"/>
</dbReference>
<proteinExistence type="predicted"/>
<dbReference type="CDD" id="cd06662">
    <property type="entry name" value="SURF1"/>
    <property type="match status" value="1"/>
</dbReference>
<keyword evidence="1" id="KW-1133">Transmembrane helix</keyword>
<feature type="transmembrane region" description="Helical" evidence="1">
    <location>
        <begin position="185"/>
        <end position="212"/>
    </location>
</feature>
<dbReference type="GO" id="GO:0016020">
    <property type="term" value="C:membrane"/>
    <property type="evidence" value="ECO:0007669"/>
    <property type="project" value="InterPro"/>
</dbReference>
<keyword evidence="3" id="KW-1185">Reference proteome</keyword>
<feature type="transmembrane region" description="Helical" evidence="1">
    <location>
        <begin position="418"/>
        <end position="437"/>
    </location>
</feature>
<gene>
    <name evidence="2" type="primary">Surf1</name>
    <name evidence="2" type="ORF">Bhyg_01764</name>
</gene>
<dbReference type="Pfam" id="PF06966">
    <property type="entry name" value="DUF1295"/>
    <property type="match status" value="2"/>
</dbReference>
<organism evidence="2 3">
    <name type="scientific">Pseudolycoriella hygida</name>
    <dbReference type="NCBI Taxonomy" id="35572"/>
    <lineage>
        <taxon>Eukaryota</taxon>
        <taxon>Metazoa</taxon>
        <taxon>Ecdysozoa</taxon>
        <taxon>Arthropoda</taxon>
        <taxon>Hexapoda</taxon>
        <taxon>Insecta</taxon>
        <taxon>Pterygota</taxon>
        <taxon>Neoptera</taxon>
        <taxon>Endopterygota</taxon>
        <taxon>Diptera</taxon>
        <taxon>Nematocera</taxon>
        <taxon>Sciaroidea</taxon>
        <taxon>Sciaridae</taxon>
        <taxon>Pseudolycoriella</taxon>
    </lineage>
</organism>
<dbReference type="InterPro" id="IPR002994">
    <property type="entry name" value="Surf1/Shy1"/>
</dbReference>
<dbReference type="PANTHER" id="PTHR32251:SF23">
    <property type="entry name" value="3-OXO-5-ALPHA-STEROID 4-DEHYDROGENASE (DUF1295)"/>
    <property type="match status" value="1"/>
</dbReference>
<keyword evidence="1" id="KW-0812">Transmembrane</keyword>
<dbReference type="Gene3D" id="1.20.120.1630">
    <property type="match status" value="2"/>
</dbReference>
<feature type="transmembrane region" description="Helical" evidence="1">
    <location>
        <begin position="500"/>
        <end position="521"/>
    </location>
</feature>
<feature type="transmembrane region" description="Helical" evidence="1">
    <location>
        <begin position="224"/>
        <end position="245"/>
    </location>
</feature>
<dbReference type="Pfam" id="PF02104">
    <property type="entry name" value="SURF1"/>
    <property type="match status" value="1"/>
</dbReference>
<keyword evidence="1" id="KW-0472">Membrane</keyword>
<dbReference type="PROSITE" id="PS50895">
    <property type="entry name" value="SURF1"/>
    <property type="match status" value="1"/>
</dbReference>
<dbReference type="Proteomes" id="UP001151699">
    <property type="component" value="Chromosome A"/>
</dbReference>
<name>A0A9Q0NBG3_9DIPT</name>
<feature type="transmembrane region" description="Helical" evidence="1">
    <location>
        <begin position="290"/>
        <end position="316"/>
    </location>
</feature>
<dbReference type="AlphaFoldDB" id="A0A9Q0NBG3"/>
<dbReference type="PANTHER" id="PTHR32251">
    <property type="entry name" value="3-OXO-5-ALPHA-STEROID 4-DEHYDROGENASE"/>
    <property type="match status" value="1"/>
</dbReference>
<reference evidence="2" key="1">
    <citation type="submission" date="2022-07" db="EMBL/GenBank/DDBJ databases">
        <authorList>
            <person name="Trinca V."/>
            <person name="Uliana J.V.C."/>
            <person name="Torres T.T."/>
            <person name="Ward R.J."/>
            <person name="Monesi N."/>
        </authorList>
    </citation>
    <scope>NUCLEOTIDE SEQUENCE</scope>
    <source>
        <strain evidence="2">HSMRA1968</strain>
        <tissue evidence="2">Whole embryos</tissue>
    </source>
</reference>
<feature type="transmembrane region" description="Helical" evidence="1">
    <location>
        <begin position="85"/>
        <end position="103"/>
    </location>
</feature>
<protein>
    <submittedName>
        <fullName evidence="2">SURF1-like protein</fullName>
    </submittedName>
</protein>
<evidence type="ECO:0000313" key="2">
    <source>
        <dbReference type="EMBL" id="KAJ6646551.1"/>
    </source>
</evidence>
<dbReference type="OrthoDB" id="67965at2759"/>
<feature type="transmembrane region" description="Helical" evidence="1">
    <location>
        <begin position="566"/>
        <end position="592"/>
    </location>
</feature>
<feature type="transmembrane region" description="Helical" evidence="1">
    <location>
        <begin position="457"/>
        <end position="488"/>
    </location>
</feature>